<evidence type="ECO:0000313" key="3">
    <source>
        <dbReference type="Proteomes" id="UP000749646"/>
    </source>
</evidence>
<keyword evidence="3" id="KW-1185">Reference proteome</keyword>
<dbReference type="Gene3D" id="3.80.10.10">
    <property type="entry name" value="Ribonuclease Inhibitor"/>
    <property type="match status" value="1"/>
</dbReference>
<organism evidence="2 3">
    <name type="scientific">Modicella reniformis</name>
    <dbReference type="NCBI Taxonomy" id="1440133"/>
    <lineage>
        <taxon>Eukaryota</taxon>
        <taxon>Fungi</taxon>
        <taxon>Fungi incertae sedis</taxon>
        <taxon>Mucoromycota</taxon>
        <taxon>Mortierellomycotina</taxon>
        <taxon>Mortierellomycetes</taxon>
        <taxon>Mortierellales</taxon>
        <taxon>Mortierellaceae</taxon>
        <taxon>Modicella</taxon>
    </lineage>
</organism>
<dbReference type="Proteomes" id="UP000749646">
    <property type="component" value="Unassembled WGS sequence"/>
</dbReference>
<feature type="compositionally biased region" description="Polar residues" evidence="1">
    <location>
        <begin position="383"/>
        <end position="394"/>
    </location>
</feature>
<dbReference type="EMBL" id="JAAAHW010010885">
    <property type="protein sequence ID" value="KAF9922252.1"/>
    <property type="molecule type" value="Genomic_DNA"/>
</dbReference>
<feature type="non-terminal residue" evidence="2">
    <location>
        <position position="499"/>
    </location>
</feature>
<feature type="region of interest" description="Disordered" evidence="1">
    <location>
        <begin position="383"/>
        <end position="408"/>
    </location>
</feature>
<feature type="region of interest" description="Disordered" evidence="1">
    <location>
        <begin position="1"/>
        <end position="21"/>
    </location>
</feature>
<name>A0A9P6IIX0_9FUNG</name>
<evidence type="ECO:0000256" key="1">
    <source>
        <dbReference type="SAM" id="MobiDB-lite"/>
    </source>
</evidence>
<dbReference type="SUPFAM" id="SSF52047">
    <property type="entry name" value="RNI-like"/>
    <property type="match status" value="1"/>
</dbReference>
<reference evidence="2" key="1">
    <citation type="journal article" date="2020" name="Fungal Divers.">
        <title>Resolving the Mortierellaceae phylogeny through synthesis of multi-gene phylogenetics and phylogenomics.</title>
        <authorList>
            <person name="Vandepol N."/>
            <person name="Liber J."/>
            <person name="Desiro A."/>
            <person name="Na H."/>
            <person name="Kennedy M."/>
            <person name="Barry K."/>
            <person name="Grigoriev I.V."/>
            <person name="Miller A.N."/>
            <person name="O'Donnell K."/>
            <person name="Stajich J.E."/>
            <person name="Bonito G."/>
        </authorList>
    </citation>
    <scope>NUCLEOTIDE SEQUENCE</scope>
    <source>
        <strain evidence="2">MES-2147</strain>
    </source>
</reference>
<feature type="compositionally biased region" description="Polar residues" evidence="1">
    <location>
        <begin position="55"/>
        <end position="72"/>
    </location>
</feature>
<feature type="region of interest" description="Disordered" evidence="1">
    <location>
        <begin position="55"/>
        <end position="78"/>
    </location>
</feature>
<accession>A0A9P6IIX0</accession>
<feature type="compositionally biased region" description="Polar residues" evidence="1">
    <location>
        <begin position="1"/>
        <end position="11"/>
    </location>
</feature>
<dbReference type="InterPro" id="IPR032675">
    <property type="entry name" value="LRR_dom_sf"/>
</dbReference>
<sequence length="499" mass="56484">MISPLAQTCGTPNVFDRPHPLRRNRRSLLLQNPPNTHNTHTAEPASEYSHLITSSLAPSTSPISPPVQLSTPYSPPTTRPLSPLAIPEIVARIGYYILLWQAYFSDYPSRFTPKDLVRCTLVCSTWNSVLKPLVWQFYDDRMMRIPDDIVSMNAPLIKVFHGHHMHFGMKYRCKNLLQLSLTPWFPGAEDLIRNNTRLERFQWLARAHYSNIRQSVYDAMAVGMKRLKVLELSGCDLDPEQLFPLLERHLPMLQVLSLHQVNILPSGVSRNNYALEEVNQPCFRQIREIRMGKGITQSGESLVNLIKYCPNMERLVLEGIDKPWVLNKAFTESILDALISNISTFCPKFKNIEYRSDSFVAGGPALLPDANYARLVECMNSRSPTTQGGRITSNHGRDGGLDDDDDQETIPNSFTADMRALETETTLALCSMVNTLQLVSLKLYEITNDTTCRTNLLNAHQILTACKGLKHFTLEYHASHNFEISTVSIAGVLFDNPWV</sequence>
<dbReference type="InterPro" id="IPR036047">
    <property type="entry name" value="F-box-like_dom_sf"/>
</dbReference>
<protein>
    <recommendedName>
        <fullName evidence="4">F-box domain-containing protein</fullName>
    </recommendedName>
</protein>
<evidence type="ECO:0008006" key="4">
    <source>
        <dbReference type="Google" id="ProtNLM"/>
    </source>
</evidence>
<proteinExistence type="predicted"/>
<dbReference type="OrthoDB" id="2348921at2759"/>
<comment type="caution">
    <text evidence="2">The sequence shown here is derived from an EMBL/GenBank/DDBJ whole genome shotgun (WGS) entry which is preliminary data.</text>
</comment>
<evidence type="ECO:0000313" key="2">
    <source>
        <dbReference type="EMBL" id="KAF9922252.1"/>
    </source>
</evidence>
<dbReference type="AlphaFoldDB" id="A0A9P6IIX0"/>
<dbReference type="SUPFAM" id="SSF81383">
    <property type="entry name" value="F-box domain"/>
    <property type="match status" value="1"/>
</dbReference>
<gene>
    <name evidence="2" type="ORF">BGZ65_009741</name>
</gene>